<dbReference type="Gene3D" id="3.40.50.150">
    <property type="entry name" value="Vaccinia Virus protein VP39"/>
    <property type="match status" value="1"/>
</dbReference>
<dbReference type="GO" id="GO:0008168">
    <property type="term" value="F:methyltransferase activity"/>
    <property type="evidence" value="ECO:0007669"/>
    <property type="project" value="UniProtKB-KW"/>
</dbReference>
<dbReference type="SUPFAM" id="SSF53335">
    <property type="entry name" value="S-adenosyl-L-methionine-dependent methyltransferases"/>
    <property type="match status" value="1"/>
</dbReference>
<evidence type="ECO:0000259" key="3">
    <source>
        <dbReference type="Pfam" id="PF13649"/>
    </source>
</evidence>
<evidence type="ECO:0000256" key="2">
    <source>
        <dbReference type="ARBA" id="ARBA00022679"/>
    </source>
</evidence>
<sequence>MVDTTTLFDSAVDHYVRHRLAYPPEMIADIVRRFTLEDGIGRVLDIGCGPGSLTFGLHDLGVTVTGIEPNSAMLAAAQRKAAELGADILFANKTAEAVGPEDGPARVALFGRSFHWADRALVLARLERVLEPGGGVVIVHEDTRTRSETRIGQVVEALKRDWCPGGIPGAASRGHHEVFLHASTFSEVERVLYPVARRWTVDDAIGHMFSTSYFNPKRLGTRVDSFAIDARSRLLALEPTGLFEERLAFSALYATRPRHKGH</sequence>
<dbReference type="PANTHER" id="PTHR44942:SF4">
    <property type="entry name" value="METHYLTRANSFERASE TYPE 11 DOMAIN-CONTAINING PROTEIN"/>
    <property type="match status" value="1"/>
</dbReference>
<proteinExistence type="predicted"/>
<keyword evidence="5" id="KW-1185">Reference proteome</keyword>
<dbReference type="InterPro" id="IPR041698">
    <property type="entry name" value="Methyltransf_25"/>
</dbReference>
<gene>
    <name evidence="4" type="ORF">SAMN05660686_00745</name>
</gene>
<evidence type="ECO:0000313" key="4">
    <source>
        <dbReference type="EMBL" id="SDF25064.1"/>
    </source>
</evidence>
<accession>A0A8G2BEV1</accession>
<dbReference type="InterPro" id="IPR051052">
    <property type="entry name" value="Diverse_substrate_MTase"/>
</dbReference>
<dbReference type="PANTHER" id="PTHR44942">
    <property type="entry name" value="METHYLTRANSF_11 DOMAIN-CONTAINING PROTEIN"/>
    <property type="match status" value="1"/>
</dbReference>
<dbReference type="AlphaFoldDB" id="A0A8G2BEV1"/>
<dbReference type="InterPro" id="IPR029063">
    <property type="entry name" value="SAM-dependent_MTases_sf"/>
</dbReference>
<evidence type="ECO:0000313" key="5">
    <source>
        <dbReference type="Proteomes" id="UP000198615"/>
    </source>
</evidence>
<dbReference type="GO" id="GO:0032259">
    <property type="term" value="P:methylation"/>
    <property type="evidence" value="ECO:0007669"/>
    <property type="project" value="UniProtKB-KW"/>
</dbReference>
<dbReference type="Pfam" id="PF13649">
    <property type="entry name" value="Methyltransf_25"/>
    <property type="match status" value="1"/>
</dbReference>
<name>A0A8G2BEV1_9PROT</name>
<protein>
    <submittedName>
        <fullName evidence="4">Methyltransferase domain-containing protein</fullName>
    </submittedName>
</protein>
<keyword evidence="2 4" id="KW-0808">Transferase</keyword>
<dbReference type="EMBL" id="FNBW01000002">
    <property type="protein sequence ID" value="SDF25064.1"/>
    <property type="molecule type" value="Genomic_DNA"/>
</dbReference>
<evidence type="ECO:0000256" key="1">
    <source>
        <dbReference type="ARBA" id="ARBA00022603"/>
    </source>
</evidence>
<keyword evidence="1 4" id="KW-0489">Methyltransferase</keyword>
<reference evidence="4 5" key="1">
    <citation type="submission" date="2016-10" db="EMBL/GenBank/DDBJ databases">
        <authorList>
            <person name="Varghese N."/>
            <person name="Submissions S."/>
        </authorList>
    </citation>
    <scope>NUCLEOTIDE SEQUENCE [LARGE SCALE GENOMIC DNA]</scope>
    <source>
        <strain evidence="4 5">DSM 18839</strain>
    </source>
</reference>
<feature type="domain" description="Methyltransferase" evidence="3">
    <location>
        <begin position="43"/>
        <end position="134"/>
    </location>
</feature>
<dbReference type="OrthoDB" id="9804312at2"/>
<dbReference type="CDD" id="cd02440">
    <property type="entry name" value="AdoMet_MTases"/>
    <property type="match status" value="1"/>
</dbReference>
<dbReference type="RefSeq" id="WP_093148256.1">
    <property type="nucleotide sequence ID" value="NZ_FNBW01000002.1"/>
</dbReference>
<dbReference type="Proteomes" id="UP000198615">
    <property type="component" value="Unassembled WGS sequence"/>
</dbReference>
<comment type="caution">
    <text evidence="4">The sequence shown here is derived from an EMBL/GenBank/DDBJ whole genome shotgun (WGS) entry which is preliminary data.</text>
</comment>
<organism evidence="4 5">
    <name type="scientific">Thalassobaculum litoreum DSM 18839</name>
    <dbReference type="NCBI Taxonomy" id="1123362"/>
    <lineage>
        <taxon>Bacteria</taxon>
        <taxon>Pseudomonadati</taxon>
        <taxon>Pseudomonadota</taxon>
        <taxon>Alphaproteobacteria</taxon>
        <taxon>Rhodospirillales</taxon>
        <taxon>Thalassobaculaceae</taxon>
        <taxon>Thalassobaculum</taxon>
    </lineage>
</organism>